<dbReference type="InterPro" id="IPR002156">
    <property type="entry name" value="RNaseH_domain"/>
</dbReference>
<dbReference type="Gene3D" id="3.30.420.10">
    <property type="entry name" value="Ribonuclease H-like superfamily/Ribonuclease H"/>
    <property type="match status" value="1"/>
</dbReference>
<organism evidence="2 3">
    <name type="scientific">Hibiscus syriacus</name>
    <name type="common">Rose of Sharon</name>
    <dbReference type="NCBI Taxonomy" id="106335"/>
    <lineage>
        <taxon>Eukaryota</taxon>
        <taxon>Viridiplantae</taxon>
        <taxon>Streptophyta</taxon>
        <taxon>Embryophyta</taxon>
        <taxon>Tracheophyta</taxon>
        <taxon>Spermatophyta</taxon>
        <taxon>Magnoliopsida</taxon>
        <taxon>eudicotyledons</taxon>
        <taxon>Gunneridae</taxon>
        <taxon>Pentapetalae</taxon>
        <taxon>rosids</taxon>
        <taxon>malvids</taxon>
        <taxon>Malvales</taxon>
        <taxon>Malvaceae</taxon>
        <taxon>Malvoideae</taxon>
        <taxon>Hibiscus</taxon>
    </lineage>
</organism>
<name>A0A6A3BFF3_HIBSY</name>
<evidence type="ECO:0000259" key="1">
    <source>
        <dbReference type="Pfam" id="PF13456"/>
    </source>
</evidence>
<dbReference type="AlphaFoldDB" id="A0A6A3BFF3"/>
<reference evidence="2" key="1">
    <citation type="submission" date="2019-09" db="EMBL/GenBank/DDBJ databases">
        <title>Draft genome information of white flower Hibiscus syriacus.</title>
        <authorList>
            <person name="Kim Y.-M."/>
        </authorList>
    </citation>
    <scope>NUCLEOTIDE SEQUENCE [LARGE SCALE GENOMIC DNA]</scope>
    <source>
        <strain evidence="2">YM2019G1</strain>
    </source>
</reference>
<dbReference type="InterPro" id="IPR044730">
    <property type="entry name" value="RNase_H-like_dom_plant"/>
</dbReference>
<dbReference type="InterPro" id="IPR036397">
    <property type="entry name" value="RNaseH_sf"/>
</dbReference>
<gene>
    <name evidence="2" type="ORF">F3Y22_tig00110160pilonHSYRG00564</name>
</gene>
<dbReference type="InterPro" id="IPR012337">
    <property type="entry name" value="RNaseH-like_sf"/>
</dbReference>
<comment type="caution">
    <text evidence="2">The sequence shown here is derived from an EMBL/GenBank/DDBJ whole genome shotgun (WGS) entry which is preliminary data.</text>
</comment>
<protein>
    <recommendedName>
        <fullName evidence="1">RNase H type-1 domain-containing protein</fullName>
    </recommendedName>
</protein>
<dbReference type="InterPro" id="IPR053151">
    <property type="entry name" value="RNase_H-like"/>
</dbReference>
<sequence length="140" mass="15796">MARRASSNQHEGAGQVYAKGWYKFKSDGARHTSLEITSCGGIIRDDDGKWIVDYGKSISSCSVLDAELWRILEGLKLAWDLQPRAVIVKMDNSEAIAVLEEGNRWGSSSSVPHILDGKAEFEGNLQSYIWKMQHIRRWNN</sequence>
<dbReference type="GO" id="GO:0003676">
    <property type="term" value="F:nucleic acid binding"/>
    <property type="evidence" value="ECO:0007669"/>
    <property type="project" value="InterPro"/>
</dbReference>
<dbReference type="CDD" id="cd06222">
    <property type="entry name" value="RNase_H_like"/>
    <property type="match status" value="1"/>
</dbReference>
<dbReference type="PANTHER" id="PTHR47723:SF19">
    <property type="entry name" value="POLYNUCLEOTIDYL TRANSFERASE, RIBONUCLEASE H-LIKE SUPERFAMILY PROTEIN"/>
    <property type="match status" value="1"/>
</dbReference>
<dbReference type="EMBL" id="VEPZ02000857">
    <property type="protein sequence ID" value="KAE8715796.1"/>
    <property type="molecule type" value="Genomic_DNA"/>
</dbReference>
<evidence type="ECO:0000313" key="2">
    <source>
        <dbReference type="EMBL" id="KAE8715796.1"/>
    </source>
</evidence>
<proteinExistence type="predicted"/>
<feature type="domain" description="RNase H type-1" evidence="1">
    <location>
        <begin position="26"/>
        <end position="128"/>
    </location>
</feature>
<evidence type="ECO:0000313" key="3">
    <source>
        <dbReference type="Proteomes" id="UP000436088"/>
    </source>
</evidence>
<dbReference type="Proteomes" id="UP000436088">
    <property type="component" value="Unassembled WGS sequence"/>
</dbReference>
<dbReference type="Pfam" id="PF13456">
    <property type="entry name" value="RVT_3"/>
    <property type="match status" value="1"/>
</dbReference>
<keyword evidence="3" id="KW-1185">Reference proteome</keyword>
<dbReference type="GO" id="GO:0004523">
    <property type="term" value="F:RNA-DNA hybrid ribonuclease activity"/>
    <property type="evidence" value="ECO:0007669"/>
    <property type="project" value="InterPro"/>
</dbReference>
<dbReference type="SUPFAM" id="SSF53098">
    <property type="entry name" value="Ribonuclease H-like"/>
    <property type="match status" value="1"/>
</dbReference>
<accession>A0A6A3BFF3</accession>
<dbReference type="PANTHER" id="PTHR47723">
    <property type="entry name" value="OS05G0353850 PROTEIN"/>
    <property type="match status" value="1"/>
</dbReference>